<sequence length="151" mass="16557">MRLFWLLKLELLKMLSSSAVAGAVVFWYLSGNVILISWDLDLPPLVCAVGCCYMPGVNRPCFGMLPVVQLMAAWAMLLANLMELGSLADCLNAFHLMMGVGPYGAALVRSWCCWLMACLLIGYSVELLVFLWGYSVIPRSVLLPAAVADLH</sequence>
<evidence type="ECO:0000313" key="2">
    <source>
        <dbReference type="EMBL" id="GMH02142.1"/>
    </source>
</evidence>
<accession>A0AAD3XEJ8</accession>
<reference evidence="2" key="1">
    <citation type="submission" date="2023-05" db="EMBL/GenBank/DDBJ databases">
        <title>Nepenthes gracilis genome sequencing.</title>
        <authorList>
            <person name="Fukushima K."/>
        </authorList>
    </citation>
    <scope>NUCLEOTIDE SEQUENCE</scope>
    <source>
        <strain evidence="2">SING2019-196</strain>
    </source>
</reference>
<dbReference type="EMBL" id="BSYO01000003">
    <property type="protein sequence ID" value="GMH02142.1"/>
    <property type="molecule type" value="Genomic_DNA"/>
</dbReference>
<keyword evidence="1" id="KW-1133">Transmembrane helix</keyword>
<keyword evidence="1" id="KW-0472">Membrane</keyword>
<organism evidence="2 3">
    <name type="scientific">Nepenthes gracilis</name>
    <name type="common">Slender pitcher plant</name>
    <dbReference type="NCBI Taxonomy" id="150966"/>
    <lineage>
        <taxon>Eukaryota</taxon>
        <taxon>Viridiplantae</taxon>
        <taxon>Streptophyta</taxon>
        <taxon>Embryophyta</taxon>
        <taxon>Tracheophyta</taxon>
        <taxon>Spermatophyta</taxon>
        <taxon>Magnoliopsida</taxon>
        <taxon>eudicotyledons</taxon>
        <taxon>Gunneridae</taxon>
        <taxon>Pentapetalae</taxon>
        <taxon>Caryophyllales</taxon>
        <taxon>Nepenthaceae</taxon>
        <taxon>Nepenthes</taxon>
    </lineage>
</organism>
<feature type="transmembrane region" description="Helical" evidence="1">
    <location>
        <begin position="67"/>
        <end position="88"/>
    </location>
</feature>
<feature type="transmembrane region" description="Helical" evidence="1">
    <location>
        <begin position="108"/>
        <end position="134"/>
    </location>
</feature>
<proteinExistence type="predicted"/>
<evidence type="ECO:0000313" key="3">
    <source>
        <dbReference type="Proteomes" id="UP001279734"/>
    </source>
</evidence>
<keyword evidence="3" id="KW-1185">Reference proteome</keyword>
<dbReference type="AlphaFoldDB" id="A0AAD3XEJ8"/>
<dbReference type="Proteomes" id="UP001279734">
    <property type="component" value="Unassembled WGS sequence"/>
</dbReference>
<feature type="transmembrane region" description="Helical" evidence="1">
    <location>
        <begin position="12"/>
        <end position="29"/>
    </location>
</feature>
<name>A0AAD3XEJ8_NEPGR</name>
<keyword evidence="1" id="KW-0812">Transmembrane</keyword>
<evidence type="ECO:0000256" key="1">
    <source>
        <dbReference type="SAM" id="Phobius"/>
    </source>
</evidence>
<gene>
    <name evidence="2" type="ORF">Nepgr_003981</name>
</gene>
<protein>
    <submittedName>
        <fullName evidence="2">Uncharacterized protein</fullName>
    </submittedName>
</protein>
<comment type="caution">
    <text evidence="2">The sequence shown here is derived from an EMBL/GenBank/DDBJ whole genome shotgun (WGS) entry which is preliminary data.</text>
</comment>